<evidence type="ECO:0000313" key="15">
    <source>
        <dbReference type="Proteomes" id="UP000078390"/>
    </source>
</evidence>
<dbReference type="Pfam" id="PF10397">
    <property type="entry name" value="ADSL_C"/>
    <property type="match status" value="1"/>
</dbReference>
<evidence type="ECO:0000256" key="9">
    <source>
        <dbReference type="ARBA" id="ARBA00030717"/>
    </source>
</evidence>
<dbReference type="InterPro" id="IPR008948">
    <property type="entry name" value="L-Aspartase-like"/>
</dbReference>
<evidence type="ECO:0000256" key="2">
    <source>
        <dbReference type="ARBA" id="ARBA00004734"/>
    </source>
</evidence>
<dbReference type="GO" id="GO:0044208">
    <property type="term" value="P:'de novo' AMP biosynthetic process"/>
    <property type="evidence" value="ECO:0007669"/>
    <property type="project" value="UniProtKB-UniPathway"/>
</dbReference>
<dbReference type="PROSITE" id="PS00163">
    <property type="entry name" value="FUMARATE_LYASES"/>
    <property type="match status" value="1"/>
</dbReference>
<feature type="domain" description="Adenylosuccinate lyase C-terminal" evidence="13">
    <location>
        <begin position="358"/>
        <end position="439"/>
    </location>
</feature>
<evidence type="ECO:0000256" key="5">
    <source>
        <dbReference type="ARBA" id="ARBA00017058"/>
    </source>
</evidence>
<dbReference type="Proteomes" id="UP000078390">
    <property type="component" value="Unassembled WGS sequence"/>
</dbReference>
<dbReference type="Pfam" id="PF00206">
    <property type="entry name" value="Lyase_1"/>
    <property type="match status" value="1"/>
</dbReference>
<dbReference type="UniPathway" id="UPA00075">
    <property type="reaction ID" value="UER00336"/>
</dbReference>
<dbReference type="InterPro" id="IPR022761">
    <property type="entry name" value="Fumarate_lyase_N"/>
</dbReference>
<dbReference type="Gene3D" id="1.20.200.10">
    <property type="entry name" value="Fumarase/aspartase (Central domain)"/>
    <property type="match status" value="1"/>
</dbReference>
<dbReference type="EMBL" id="LWLG01000009">
    <property type="protein sequence ID" value="OAQ20552.1"/>
    <property type="molecule type" value="Genomic_DNA"/>
</dbReference>
<dbReference type="Gene3D" id="1.10.275.10">
    <property type="entry name" value="Fumarase/aspartase (N-terminal domain)"/>
    <property type="match status" value="1"/>
</dbReference>
<evidence type="ECO:0000256" key="10">
    <source>
        <dbReference type="ARBA" id="ARBA00049115"/>
    </source>
</evidence>
<comment type="catalytic activity">
    <reaction evidence="10">
        <text>N(6)-(1,2-dicarboxyethyl)-AMP = fumarate + AMP</text>
        <dbReference type="Rhea" id="RHEA:16853"/>
        <dbReference type="ChEBI" id="CHEBI:29806"/>
        <dbReference type="ChEBI" id="CHEBI:57567"/>
        <dbReference type="ChEBI" id="CHEBI:456215"/>
        <dbReference type="EC" id="4.3.2.2"/>
    </reaction>
    <physiologicalReaction direction="left-to-right" evidence="10">
        <dbReference type="Rhea" id="RHEA:16854"/>
    </physiologicalReaction>
</comment>
<dbReference type="InterPro" id="IPR000362">
    <property type="entry name" value="Fumarate_lyase_fam"/>
</dbReference>
<dbReference type="InterPro" id="IPR004769">
    <property type="entry name" value="Pur_lyase"/>
</dbReference>
<organism evidence="14 15">
    <name type="scientific">Thermosulfurimonas dismutans</name>
    <dbReference type="NCBI Taxonomy" id="999894"/>
    <lineage>
        <taxon>Bacteria</taxon>
        <taxon>Pseudomonadati</taxon>
        <taxon>Thermodesulfobacteriota</taxon>
        <taxon>Thermodesulfobacteria</taxon>
        <taxon>Thermodesulfobacteriales</taxon>
        <taxon>Thermodesulfobacteriaceae</taxon>
        <taxon>Thermosulfurimonas</taxon>
    </lineage>
</organism>
<dbReference type="InterPro" id="IPR024083">
    <property type="entry name" value="Fumarase/histidase_N"/>
</dbReference>
<dbReference type="GO" id="GO:0070626">
    <property type="term" value="F:(S)-2-(5-amino-1-(5-phospho-D-ribosyl)imidazole-4-carboxamido) succinate lyase (fumarate-forming) activity"/>
    <property type="evidence" value="ECO:0007669"/>
    <property type="project" value="TreeGrafter"/>
</dbReference>
<protein>
    <recommendedName>
        <fullName evidence="5 11">Adenylosuccinate lyase</fullName>
        <shortName evidence="12">ASL</shortName>
        <ecNumber evidence="4 11">4.3.2.2</ecNumber>
    </recommendedName>
    <alternativeName>
        <fullName evidence="9 12">Adenylosuccinase</fullName>
    </alternativeName>
</protein>
<dbReference type="GO" id="GO:0004018">
    <property type="term" value="F:N6-(1,2-dicarboxyethyl)AMP AMP-lyase (fumarate-forming) activity"/>
    <property type="evidence" value="ECO:0007669"/>
    <property type="project" value="UniProtKB-UniRule"/>
</dbReference>
<dbReference type="PATRIC" id="fig|999894.6.peg.1319"/>
<dbReference type="GO" id="GO:0006189">
    <property type="term" value="P:'de novo' IMP biosynthetic process"/>
    <property type="evidence" value="ECO:0007669"/>
    <property type="project" value="UniProtKB-UniPathway"/>
</dbReference>
<evidence type="ECO:0000313" key="14">
    <source>
        <dbReference type="EMBL" id="OAQ20552.1"/>
    </source>
</evidence>
<evidence type="ECO:0000256" key="11">
    <source>
        <dbReference type="NCBIfam" id="TIGR00928"/>
    </source>
</evidence>
<comment type="pathway">
    <text evidence="1 12">Purine metabolism; IMP biosynthesis via de novo pathway; 5-amino-1-(5-phospho-D-ribosyl)imidazole-4-carboxamide from 5-amino-1-(5-phospho-D-ribosyl)imidazole-4-carboxylate: step 2/2.</text>
</comment>
<proteinExistence type="inferred from homology"/>
<dbReference type="SUPFAM" id="SSF48557">
    <property type="entry name" value="L-aspartase-like"/>
    <property type="match status" value="1"/>
</dbReference>
<evidence type="ECO:0000256" key="6">
    <source>
        <dbReference type="ARBA" id="ARBA00022755"/>
    </source>
</evidence>
<evidence type="ECO:0000256" key="1">
    <source>
        <dbReference type="ARBA" id="ARBA00004706"/>
    </source>
</evidence>
<dbReference type="EC" id="4.3.2.2" evidence="4 11"/>
<evidence type="ECO:0000256" key="8">
    <source>
        <dbReference type="ARBA" id="ARBA00024477"/>
    </source>
</evidence>
<keyword evidence="6 12" id="KW-0658">Purine biosynthesis</keyword>
<comment type="pathway">
    <text evidence="2 12">Purine metabolism; AMP biosynthesis via de novo pathway; AMP from IMP: step 2/2.</text>
</comment>
<dbReference type="FunFam" id="1.20.200.10:FF:000008">
    <property type="entry name" value="Adenylosuccinate lyase"/>
    <property type="match status" value="1"/>
</dbReference>
<dbReference type="InterPro" id="IPR020557">
    <property type="entry name" value="Fumarate_lyase_CS"/>
</dbReference>
<comment type="caution">
    <text evidence="14">The sequence shown here is derived from an EMBL/GenBank/DDBJ whole genome shotgun (WGS) entry which is preliminary data.</text>
</comment>
<dbReference type="InterPro" id="IPR019468">
    <property type="entry name" value="AdenyloSucc_lyase_C"/>
</dbReference>
<dbReference type="UniPathway" id="UPA00074">
    <property type="reaction ID" value="UER00132"/>
</dbReference>
<keyword evidence="7 12" id="KW-0456">Lyase</keyword>
<dbReference type="RefSeq" id="WP_068670558.1">
    <property type="nucleotide sequence ID" value="NZ_LWLG01000009.1"/>
</dbReference>
<evidence type="ECO:0000256" key="7">
    <source>
        <dbReference type="ARBA" id="ARBA00023239"/>
    </source>
</evidence>
<dbReference type="PRINTS" id="PR00145">
    <property type="entry name" value="ARGSUCLYASE"/>
</dbReference>
<reference evidence="14 15" key="1">
    <citation type="submission" date="2016-04" db="EMBL/GenBank/DDBJ databases">
        <title>Genome analysis of Thermosulfurimonas dismutans, the first thermophilic sulfur-disproportionating bacterium of the phylum Thermodesulfobacteria.</title>
        <authorList>
            <person name="Mardanov A.V."/>
            <person name="Beletsky A.V."/>
            <person name="Kadnikov V.V."/>
            <person name="Slobodkin A.I."/>
            <person name="Ravin N.V."/>
        </authorList>
    </citation>
    <scope>NUCLEOTIDE SEQUENCE [LARGE SCALE GENOMIC DNA]</scope>
    <source>
        <strain evidence="14 15">S95</strain>
    </source>
</reference>
<dbReference type="PANTHER" id="PTHR43172">
    <property type="entry name" value="ADENYLOSUCCINATE LYASE"/>
    <property type="match status" value="1"/>
</dbReference>
<evidence type="ECO:0000256" key="12">
    <source>
        <dbReference type="RuleBase" id="RU361172"/>
    </source>
</evidence>
<dbReference type="AlphaFoldDB" id="A0A179D517"/>
<dbReference type="CDD" id="cd01360">
    <property type="entry name" value="Adenylsuccinate_lyase_1"/>
    <property type="match status" value="1"/>
</dbReference>
<evidence type="ECO:0000256" key="3">
    <source>
        <dbReference type="ARBA" id="ARBA00008273"/>
    </source>
</evidence>
<dbReference type="Gene3D" id="1.10.40.30">
    <property type="entry name" value="Fumarase/aspartase (C-terminal domain)"/>
    <property type="match status" value="1"/>
</dbReference>
<dbReference type="NCBIfam" id="TIGR00928">
    <property type="entry name" value="purB"/>
    <property type="match status" value="1"/>
</dbReference>
<dbReference type="OrthoDB" id="9768878at2"/>
<keyword evidence="15" id="KW-1185">Reference proteome</keyword>
<comment type="catalytic activity">
    <reaction evidence="8">
        <text>(2S)-2-[5-amino-1-(5-phospho-beta-D-ribosyl)imidazole-4-carboxamido]succinate = 5-amino-1-(5-phospho-beta-D-ribosyl)imidazole-4-carboxamide + fumarate</text>
        <dbReference type="Rhea" id="RHEA:23920"/>
        <dbReference type="ChEBI" id="CHEBI:29806"/>
        <dbReference type="ChEBI" id="CHEBI:58443"/>
        <dbReference type="ChEBI" id="CHEBI:58475"/>
        <dbReference type="EC" id="4.3.2.2"/>
    </reaction>
    <physiologicalReaction direction="left-to-right" evidence="8">
        <dbReference type="Rhea" id="RHEA:23921"/>
    </physiologicalReaction>
</comment>
<dbReference type="PANTHER" id="PTHR43172:SF1">
    <property type="entry name" value="ADENYLOSUCCINATE LYASE"/>
    <property type="match status" value="1"/>
</dbReference>
<dbReference type="FunFam" id="1.10.40.30:FF:000007">
    <property type="entry name" value="Adenylosuccinate lyase"/>
    <property type="match status" value="1"/>
</dbReference>
<dbReference type="SMART" id="SM00998">
    <property type="entry name" value="ADSL_C"/>
    <property type="match status" value="1"/>
</dbReference>
<comment type="similarity">
    <text evidence="3 12">Belongs to the lyase 1 family. Adenylosuccinate lyase subfamily.</text>
</comment>
<dbReference type="GO" id="GO:0005829">
    <property type="term" value="C:cytosol"/>
    <property type="evidence" value="ECO:0007669"/>
    <property type="project" value="TreeGrafter"/>
</dbReference>
<dbReference type="PRINTS" id="PR00149">
    <property type="entry name" value="FUMRATELYASE"/>
</dbReference>
<dbReference type="STRING" id="999894.TDIS_1321"/>
<sequence length="442" mass="50937">MIPRYTRPEMARLWSPEEKLRAWLMVEVLACEAWAKLGKVPESALKVIQEKTRKYLEEGFSPEDVAQVEEIEKETRHDVIAFLTYMERIIGPEGRYLHLGMTSSDMLDTAMAWLMKRAMEIIIEDVKAVLEVLKRRAFEYKDTVMIGRTHGIHAEPITFGLKLAIWYDEMRRNLRRLEAALETISYGKISGAVGTFAHLEPEIEAYVCEKMGLKPAPASNQVIQRDRYAEYMAALAILAGTVEKIATEIRHLQRTEVLEAEEYFAKGQKGSSAMPHKRNPILSENLCGLARLVRGYLTPALENMALWHERDISHSSVERVIVPDATTAADFMLKRLEGLLDRLVVYPERMEANLNLLRGLVFSQPLLLALTEKGLPRQEAYRLVQRRAMEVWEDRSKNFKDLVLADEDITRHLSREEIESLFDLKRYLRHVDTIFHRVFGNA</sequence>
<accession>A0A179D517</accession>
<gene>
    <name evidence="14" type="ORF">TDIS_1321</name>
</gene>
<evidence type="ECO:0000259" key="13">
    <source>
        <dbReference type="SMART" id="SM00998"/>
    </source>
</evidence>
<evidence type="ECO:0000256" key="4">
    <source>
        <dbReference type="ARBA" id="ARBA00012339"/>
    </source>
</evidence>
<name>A0A179D517_9BACT</name>